<proteinExistence type="predicted"/>
<protein>
    <submittedName>
        <fullName evidence="1">Uncharacterized protein</fullName>
    </submittedName>
</protein>
<dbReference type="Gene3D" id="1.10.4080.10">
    <property type="entry name" value="ADP-ribosylation/Crystallin J1"/>
    <property type="match status" value="1"/>
</dbReference>
<evidence type="ECO:0000313" key="1">
    <source>
        <dbReference type="EMBL" id="CAD9773196.1"/>
    </source>
</evidence>
<dbReference type="SUPFAM" id="SSF101478">
    <property type="entry name" value="ADP-ribosylglycohydrolase"/>
    <property type="match status" value="1"/>
</dbReference>
<dbReference type="EMBL" id="HBHP01027773">
    <property type="protein sequence ID" value="CAD9773196.1"/>
    <property type="molecule type" value="Transcribed_RNA"/>
</dbReference>
<dbReference type="Pfam" id="PF03747">
    <property type="entry name" value="ADP_ribosyl_GH"/>
    <property type="match status" value="1"/>
</dbReference>
<dbReference type="InterPro" id="IPR005502">
    <property type="entry name" value="Ribosyl_crysJ1"/>
</dbReference>
<accession>A0A7S2TZE9</accession>
<reference evidence="1" key="1">
    <citation type="submission" date="2021-01" db="EMBL/GenBank/DDBJ databases">
        <authorList>
            <person name="Corre E."/>
            <person name="Pelletier E."/>
            <person name="Niang G."/>
            <person name="Scheremetjew M."/>
            <person name="Finn R."/>
            <person name="Kale V."/>
            <person name="Holt S."/>
            <person name="Cochrane G."/>
            <person name="Meng A."/>
            <person name="Brown T."/>
            <person name="Cohen L."/>
        </authorList>
    </citation>
    <scope>NUCLEOTIDE SEQUENCE</scope>
    <source>
        <strain evidence="1">CCMP622</strain>
    </source>
</reference>
<dbReference type="InterPro" id="IPR036705">
    <property type="entry name" value="Ribosyl_crysJ1_sf"/>
</dbReference>
<name>A0A7S2TZE9_9EUKA</name>
<organism evidence="1">
    <name type="scientific">Lotharella oceanica</name>
    <dbReference type="NCBI Taxonomy" id="641309"/>
    <lineage>
        <taxon>Eukaryota</taxon>
        <taxon>Sar</taxon>
        <taxon>Rhizaria</taxon>
        <taxon>Cercozoa</taxon>
        <taxon>Chlorarachniophyceae</taxon>
        <taxon>Lotharella</taxon>
    </lineage>
</organism>
<dbReference type="AlphaFoldDB" id="A0A7S2TZE9"/>
<gene>
    <name evidence="1" type="ORF">LSP00402_LOCUS17187</name>
</gene>
<sequence>MHESAEEDLRNVFLRFWREEYNASQHHYLRTYLYSLLRIGRQGHGSIRNYFMGLRSIEDIRRFQRERKDPGNAPPMRALPLAYVPEAAGERLRLCIANADSTHPHPKARMASYLLAVAGEYMMLRSPPEDAAGVIQHCIKWGSTLESRASSAFCRETLRYLASVDDLKDYHDYGPKQEGLPLNVLCGPVPNKWLQVGAWGRGFSGYGMPVSSMHTLGVVLYLVKFHRGSMDALRHSMWIGGDVDSIGALVLGIIGGRRGLRFSNYPPSEVEDDSDEDLPWWMLEQLEAVEHLASVSERFERVCAS</sequence>